<dbReference type="Pfam" id="PF01522">
    <property type="entry name" value="Polysacc_deac_1"/>
    <property type="match status" value="1"/>
</dbReference>
<dbReference type="EMBL" id="DVHA01000176">
    <property type="protein sequence ID" value="HIR61015.1"/>
    <property type="molecule type" value="Genomic_DNA"/>
</dbReference>
<dbReference type="SUPFAM" id="SSF88713">
    <property type="entry name" value="Glycoside hydrolase/deacetylase"/>
    <property type="match status" value="1"/>
</dbReference>
<reference evidence="3" key="1">
    <citation type="submission" date="2020-10" db="EMBL/GenBank/DDBJ databases">
        <authorList>
            <person name="Gilroy R."/>
        </authorList>
    </citation>
    <scope>NUCLEOTIDE SEQUENCE</scope>
    <source>
        <strain evidence="3">CHK189-12415</strain>
    </source>
</reference>
<dbReference type="PANTHER" id="PTHR34216:SF7">
    <property type="entry name" value="POLY-BETA-1,6-N-ACETYL-D-GLUCOSAMINE N-DEACETYLASE"/>
    <property type="match status" value="1"/>
</dbReference>
<keyword evidence="1" id="KW-0732">Signal</keyword>
<accession>A0A9D1J511</accession>
<dbReference type="PANTHER" id="PTHR34216">
    <property type="match status" value="1"/>
</dbReference>
<protein>
    <submittedName>
        <fullName evidence="3">Polysaccharide deacetylase family protein</fullName>
    </submittedName>
</protein>
<dbReference type="InterPro" id="IPR002509">
    <property type="entry name" value="NODB_dom"/>
</dbReference>
<dbReference type="InterPro" id="IPR051398">
    <property type="entry name" value="Polysacch_Deacetylase"/>
</dbReference>
<dbReference type="GO" id="GO:0005975">
    <property type="term" value="P:carbohydrate metabolic process"/>
    <property type="evidence" value="ECO:0007669"/>
    <property type="project" value="InterPro"/>
</dbReference>
<dbReference type="AlphaFoldDB" id="A0A9D1J511"/>
<evidence type="ECO:0000313" key="3">
    <source>
        <dbReference type="EMBL" id="HIR61015.1"/>
    </source>
</evidence>
<sequence>MREKRAGQTEKKAGKRGEPLLRRMQAAAGKFKRPRFSRRAQRAATVLTGLVLTVSCCLLAERYAVGGPQAVQTGAEPAEGMAVLILDYHQVLPTEEDLRKAREAGESGILLADFKEDLAWLTEQGVNFVLPADLKSAAQGLSDLPEKAVMLTFDGGYESFYTIVWPQLREQAAKGTVAVSGAEADLYSGSVEKEIASSRLSWNQLSQMDRSDAVEISSAGYGLMGELDGYRQREHVGQLQNFLSFLGFNSGGAETLSDEGVVFYRAHLAEDISAMSEKFRENLYHEPDAYFVPAGCEGEETDLVLRDAGVVMTMEEGVPLGELDSPFNLVSGRDSLYGLKRVARGEEGTLREMLEGIF</sequence>
<proteinExistence type="predicted"/>
<gene>
    <name evidence="3" type="ORF">IAB37_05520</name>
</gene>
<feature type="domain" description="NodB homology" evidence="2">
    <location>
        <begin position="144"/>
        <end position="311"/>
    </location>
</feature>
<name>A0A9D1J511_9FIRM</name>
<dbReference type="GO" id="GO:0016810">
    <property type="term" value="F:hydrolase activity, acting on carbon-nitrogen (but not peptide) bonds"/>
    <property type="evidence" value="ECO:0007669"/>
    <property type="project" value="InterPro"/>
</dbReference>
<dbReference type="Gene3D" id="3.20.20.370">
    <property type="entry name" value="Glycoside hydrolase/deacetylase"/>
    <property type="match status" value="1"/>
</dbReference>
<evidence type="ECO:0000313" key="4">
    <source>
        <dbReference type="Proteomes" id="UP000824241"/>
    </source>
</evidence>
<evidence type="ECO:0000256" key="1">
    <source>
        <dbReference type="ARBA" id="ARBA00022729"/>
    </source>
</evidence>
<dbReference type="Proteomes" id="UP000824241">
    <property type="component" value="Unassembled WGS sequence"/>
</dbReference>
<organism evidence="3 4">
    <name type="scientific">Candidatus Faecivivens stercoravium</name>
    <dbReference type="NCBI Taxonomy" id="2840803"/>
    <lineage>
        <taxon>Bacteria</taxon>
        <taxon>Bacillati</taxon>
        <taxon>Bacillota</taxon>
        <taxon>Clostridia</taxon>
        <taxon>Eubacteriales</taxon>
        <taxon>Oscillospiraceae</taxon>
        <taxon>Oscillospiraceae incertae sedis</taxon>
        <taxon>Candidatus Faecivivens</taxon>
    </lineage>
</organism>
<comment type="caution">
    <text evidence="3">The sequence shown here is derived from an EMBL/GenBank/DDBJ whole genome shotgun (WGS) entry which is preliminary data.</text>
</comment>
<evidence type="ECO:0000259" key="2">
    <source>
        <dbReference type="Pfam" id="PF01522"/>
    </source>
</evidence>
<dbReference type="InterPro" id="IPR011330">
    <property type="entry name" value="Glyco_hydro/deAcase_b/a-brl"/>
</dbReference>
<reference evidence="3" key="2">
    <citation type="journal article" date="2021" name="PeerJ">
        <title>Extensive microbial diversity within the chicken gut microbiome revealed by metagenomics and culture.</title>
        <authorList>
            <person name="Gilroy R."/>
            <person name="Ravi A."/>
            <person name="Getino M."/>
            <person name="Pursley I."/>
            <person name="Horton D.L."/>
            <person name="Alikhan N.F."/>
            <person name="Baker D."/>
            <person name="Gharbi K."/>
            <person name="Hall N."/>
            <person name="Watson M."/>
            <person name="Adriaenssens E.M."/>
            <person name="Foster-Nyarko E."/>
            <person name="Jarju S."/>
            <person name="Secka A."/>
            <person name="Antonio M."/>
            <person name="Oren A."/>
            <person name="Chaudhuri R.R."/>
            <person name="La Ragione R."/>
            <person name="Hildebrand F."/>
            <person name="Pallen M.J."/>
        </authorList>
    </citation>
    <scope>NUCLEOTIDE SEQUENCE</scope>
    <source>
        <strain evidence="3">CHK189-12415</strain>
    </source>
</reference>